<reference evidence="6 7" key="1">
    <citation type="submission" date="2016-09" db="EMBL/GenBank/DDBJ databases">
        <title>Pseudonocardia autotrophica DSM535, a candidate organism with high potential of specific P450 cytochromes.</title>
        <authorList>
            <person name="Grumaz C."/>
            <person name="Vainshtein Y."/>
            <person name="Kirstahler P."/>
            <person name="Sohn K."/>
        </authorList>
    </citation>
    <scope>NUCLEOTIDE SEQUENCE [LARGE SCALE GENOMIC DNA]</scope>
    <source>
        <strain evidence="6 7">DSM 535</strain>
    </source>
</reference>
<evidence type="ECO:0000256" key="4">
    <source>
        <dbReference type="SAM" id="MobiDB-lite"/>
    </source>
</evidence>
<accession>A0A1Y2N5I4</accession>
<dbReference type="InterPro" id="IPR011008">
    <property type="entry name" value="Dimeric_a/b-barrel"/>
</dbReference>
<dbReference type="GO" id="GO:0043200">
    <property type="term" value="P:response to amino acid"/>
    <property type="evidence" value="ECO:0007669"/>
    <property type="project" value="TreeGrafter"/>
</dbReference>
<dbReference type="SUPFAM" id="SSF46785">
    <property type="entry name" value="Winged helix' DNA-binding domain"/>
    <property type="match status" value="1"/>
</dbReference>
<dbReference type="PANTHER" id="PTHR30154:SF53">
    <property type="entry name" value="HTH-TYPE TRANSCRIPTIONAL REGULATOR LRPC"/>
    <property type="match status" value="1"/>
</dbReference>
<comment type="caution">
    <text evidence="6">The sequence shown here is derived from an EMBL/GenBank/DDBJ whole genome shotgun (WGS) entry which is preliminary data.</text>
</comment>
<dbReference type="AlphaFoldDB" id="A0A1Y2N5I4"/>
<dbReference type="InterPro" id="IPR036388">
    <property type="entry name" value="WH-like_DNA-bd_sf"/>
</dbReference>
<dbReference type="InterPro" id="IPR036390">
    <property type="entry name" value="WH_DNA-bd_sf"/>
</dbReference>
<gene>
    <name evidence="6" type="primary">lrpC</name>
    <name evidence="6" type="ORF">BG845_00974</name>
</gene>
<dbReference type="InterPro" id="IPR019888">
    <property type="entry name" value="Tscrpt_reg_AsnC-like"/>
</dbReference>
<keyword evidence="3" id="KW-0804">Transcription</keyword>
<proteinExistence type="predicted"/>
<keyword evidence="2" id="KW-0238">DNA-binding</keyword>
<dbReference type="STRING" id="2074.BG845_00974"/>
<dbReference type="Pfam" id="PF13404">
    <property type="entry name" value="HTH_AsnC-type"/>
    <property type="match status" value="1"/>
</dbReference>
<feature type="region of interest" description="Disordered" evidence="4">
    <location>
        <begin position="135"/>
        <end position="170"/>
    </location>
</feature>
<evidence type="ECO:0000256" key="1">
    <source>
        <dbReference type="ARBA" id="ARBA00023015"/>
    </source>
</evidence>
<dbReference type="PROSITE" id="PS00519">
    <property type="entry name" value="HTH_ASNC_1"/>
    <property type="match status" value="1"/>
</dbReference>
<organism evidence="6 7">
    <name type="scientific">Pseudonocardia autotrophica</name>
    <name type="common">Amycolata autotrophica</name>
    <name type="synonym">Nocardia autotrophica</name>
    <dbReference type="NCBI Taxonomy" id="2074"/>
    <lineage>
        <taxon>Bacteria</taxon>
        <taxon>Bacillati</taxon>
        <taxon>Actinomycetota</taxon>
        <taxon>Actinomycetes</taxon>
        <taxon>Pseudonocardiales</taxon>
        <taxon>Pseudonocardiaceae</taxon>
        <taxon>Pseudonocardia</taxon>
    </lineage>
</organism>
<evidence type="ECO:0000256" key="2">
    <source>
        <dbReference type="ARBA" id="ARBA00023125"/>
    </source>
</evidence>
<dbReference type="Gene3D" id="1.10.10.10">
    <property type="entry name" value="Winged helix-like DNA-binding domain superfamily/Winged helix DNA-binding domain"/>
    <property type="match status" value="1"/>
</dbReference>
<dbReference type="GO" id="GO:0005829">
    <property type="term" value="C:cytosol"/>
    <property type="evidence" value="ECO:0007669"/>
    <property type="project" value="TreeGrafter"/>
</dbReference>
<dbReference type="FunFam" id="1.10.10.10:FF:000186">
    <property type="entry name" value="AsnC family transcriptional regulator"/>
    <property type="match status" value="1"/>
</dbReference>
<dbReference type="InterPro" id="IPR019887">
    <property type="entry name" value="Tscrpt_reg_AsnC/Lrp_C"/>
</dbReference>
<dbReference type="InterPro" id="IPR019885">
    <property type="entry name" value="Tscrpt_reg_HTH_AsnC-type_CS"/>
</dbReference>
<dbReference type="InterPro" id="IPR000485">
    <property type="entry name" value="AsnC-type_HTH_dom"/>
</dbReference>
<evidence type="ECO:0000313" key="7">
    <source>
        <dbReference type="Proteomes" id="UP000194360"/>
    </source>
</evidence>
<evidence type="ECO:0000259" key="5">
    <source>
        <dbReference type="PROSITE" id="PS50956"/>
    </source>
</evidence>
<dbReference type="SMART" id="SM00344">
    <property type="entry name" value="HTH_ASNC"/>
    <property type="match status" value="1"/>
</dbReference>
<dbReference type="PROSITE" id="PS50956">
    <property type="entry name" value="HTH_ASNC_2"/>
    <property type="match status" value="1"/>
</dbReference>
<evidence type="ECO:0000313" key="6">
    <source>
        <dbReference type="EMBL" id="OSY42733.1"/>
    </source>
</evidence>
<evidence type="ECO:0000256" key="3">
    <source>
        <dbReference type="ARBA" id="ARBA00023163"/>
    </source>
</evidence>
<dbReference type="EMBL" id="MIGB01000004">
    <property type="protein sequence ID" value="OSY42733.1"/>
    <property type="molecule type" value="Genomic_DNA"/>
</dbReference>
<protein>
    <submittedName>
        <fullName evidence="6">HTH-type transcriptional regulator LrpC</fullName>
    </submittedName>
</protein>
<dbReference type="GO" id="GO:0043565">
    <property type="term" value="F:sequence-specific DNA binding"/>
    <property type="evidence" value="ECO:0007669"/>
    <property type="project" value="InterPro"/>
</dbReference>
<dbReference type="Gene3D" id="3.30.70.920">
    <property type="match status" value="1"/>
</dbReference>
<dbReference type="Proteomes" id="UP000194360">
    <property type="component" value="Unassembled WGS sequence"/>
</dbReference>
<dbReference type="SUPFAM" id="SSF54909">
    <property type="entry name" value="Dimeric alpha+beta barrel"/>
    <property type="match status" value="1"/>
</dbReference>
<name>A0A1Y2N5I4_PSEAH</name>
<feature type="compositionally biased region" description="Pro residues" evidence="4">
    <location>
        <begin position="144"/>
        <end position="161"/>
    </location>
</feature>
<keyword evidence="1" id="KW-0805">Transcription regulation</keyword>
<feature type="domain" description="HTH asnC-type" evidence="5">
    <location>
        <begin position="7"/>
        <end position="68"/>
    </location>
</feature>
<dbReference type="Pfam" id="PF01037">
    <property type="entry name" value="AsnC_trans_reg"/>
    <property type="match status" value="1"/>
</dbReference>
<keyword evidence="7" id="KW-1185">Reference proteome</keyword>
<dbReference type="PRINTS" id="PR00033">
    <property type="entry name" value="HTHASNC"/>
</dbReference>
<sequence>MARMSTLDAIDQQLLALLQADARLGYRELGRTVGMSPPAVAARVRRLEHSGVITGYGARVDPIAAGHEVHAFVVVTTAGRRQSLELARMAAARPTILEDHRVTGTEDHVLRVVAPRIRDLEPLIDDLNGLGKPATSIVLSSPKPWAPVPSPEADGPPPISPGRPAARART</sequence>
<dbReference type="PANTHER" id="PTHR30154">
    <property type="entry name" value="LEUCINE-RESPONSIVE REGULATORY PROTEIN"/>
    <property type="match status" value="1"/>
</dbReference>